<organism evidence="1 2">
    <name type="scientific">Enhygromyxa salina</name>
    <dbReference type="NCBI Taxonomy" id="215803"/>
    <lineage>
        <taxon>Bacteria</taxon>
        <taxon>Pseudomonadati</taxon>
        <taxon>Myxococcota</taxon>
        <taxon>Polyangia</taxon>
        <taxon>Nannocystales</taxon>
        <taxon>Nannocystaceae</taxon>
        <taxon>Enhygromyxa</taxon>
    </lineage>
</organism>
<comment type="caution">
    <text evidence="1">The sequence shown here is derived from an EMBL/GenBank/DDBJ whole genome shotgun (WGS) entry which is preliminary data.</text>
</comment>
<dbReference type="Proteomes" id="UP000031599">
    <property type="component" value="Unassembled WGS sequence"/>
</dbReference>
<gene>
    <name evidence="1" type="ORF">DB30_02863</name>
</gene>
<proteinExistence type="predicted"/>
<name>A0A0C2CUX7_9BACT</name>
<sequence length="75" mass="8347">MEFPESGVATMPVVYTKETLAESQQFHGETIHDQMNMRSGKHMSDNSPNKQYIIMTPQVPLDGITNFCVGGPFPC</sequence>
<dbReference type="EMBL" id="JMCC02000201">
    <property type="protein sequence ID" value="KIG11682.1"/>
    <property type="molecule type" value="Genomic_DNA"/>
</dbReference>
<evidence type="ECO:0000313" key="2">
    <source>
        <dbReference type="Proteomes" id="UP000031599"/>
    </source>
</evidence>
<accession>A0A0C2CUX7</accession>
<dbReference type="AlphaFoldDB" id="A0A0C2CUX7"/>
<evidence type="ECO:0000313" key="1">
    <source>
        <dbReference type="EMBL" id="KIG11682.1"/>
    </source>
</evidence>
<reference evidence="1 2" key="1">
    <citation type="submission" date="2014-12" db="EMBL/GenBank/DDBJ databases">
        <title>Genome assembly of Enhygromyxa salina DSM 15201.</title>
        <authorList>
            <person name="Sharma G."/>
            <person name="Subramanian S."/>
        </authorList>
    </citation>
    <scope>NUCLEOTIDE SEQUENCE [LARGE SCALE GENOMIC DNA]</scope>
    <source>
        <strain evidence="1 2">DSM 15201</strain>
    </source>
</reference>
<protein>
    <submittedName>
        <fullName evidence="1">Uncharacterized protein</fullName>
    </submittedName>
</protein>